<evidence type="ECO:0000313" key="3">
    <source>
        <dbReference type="Proteomes" id="UP000183656"/>
    </source>
</evidence>
<dbReference type="CDD" id="cd02440">
    <property type="entry name" value="AdoMet_MTases"/>
    <property type="match status" value="1"/>
</dbReference>
<accession>A0A1I7J1Y0</accession>
<dbReference type="STRING" id="343013.SAMN04489707_102159"/>
<dbReference type="GO" id="GO:0008168">
    <property type="term" value="F:methyltransferase activity"/>
    <property type="evidence" value="ECO:0007669"/>
    <property type="project" value="UniProtKB-KW"/>
</dbReference>
<dbReference type="AlphaFoldDB" id="A0A1I7J1Y0"/>
<evidence type="ECO:0000313" key="2">
    <source>
        <dbReference type="EMBL" id="SFU79226.1"/>
    </source>
</evidence>
<keyword evidence="2" id="KW-0808">Transferase</keyword>
<evidence type="ECO:0000259" key="1">
    <source>
        <dbReference type="Pfam" id="PF13649"/>
    </source>
</evidence>
<reference evidence="2 3" key="1">
    <citation type="submission" date="2016-10" db="EMBL/GenBank/DDBJ databases">
        <authorList>
            <person name="de Groot N.N."/>
        </authorList>
    </citation>
    <scope>NUCLEOTIDE SEQUENCE [LARGE SCALE GENOMIC DNA]</scope>
    <source>
        <strain evidence="2 3">R-24608</strain>
    </source>
</reference>
<dbReference type="InterPro" id="IPR041698">
    <property type="entry name" value="Methyltransf_25"/>
</dbReference>
<organism evidence="2 3">
    <name type="scientific">Paenacidovorax caeni</name>
    <dbReference type="NCBI Taxonomy" id="343013"/>
    <lineage>
        <taxon>Bacteria</taxon>
        <taxon>Pseudomonadati</taxon>
        <taxon>Pseudomonadota</taxon>
        <taxon>Betaproteobacteria</taxon>
        <taxon>Burkholderiales</taxon>
        <taxon>Comamonadaceae</taxon>
        <taxon>Paenacidovorax</taxon>
    </lineage>
</organism>
<gene>
    <name evidence="2" type="ORF">SAMN04489707_102159</name>
</gene>
<name>A0A1I7J1Y0_9BURK</name>
<dbReference type="EMBL" id="FPBX01000021">
    <property type="protein sequence ID" value="SFU79226.1"/>
    <property type="molecule type" value="Genomic_DNA"/>
</dbReference>
<proteinExistence type="predicted"/>
<keyword evidence="3" id="KW-1185">Reference proteome</keyword>
<dbReference type="Proteomes" id="UP000183656">
    <property type="component" value="Unassembled WGS sequence"/>
</dbReference>
<dbReference type="GO" id="GO:0032259">
    <property type="term" value="P:methylation"/>
    <property type="evidence" value="ECO:0007669"/>
    <property type="project" value="UniProtKB-KW"/>
</dbReference>
<dbReference type="SUPFAM" id="SSF53335">
    <property type="entry name" value="S-adenosyl-L-methionine-dependent methyltransferases"/>
    <property type="match status" value="1"/>
</dbReference>
<dbReference type="InterPro" id="IPR029063">
    <property type="entry name" value="SAM-dependent_MTases_sf"/>
</dbReference>
<dbReference type="Pfam" id="PF13649">
    <property type="entry name" value="Methyltransf_25"/>
    <property type="match status" value="1"/>
</dbReference>
<dbReference type="Gene3D" id="3.40.50.150">
    <property type="entry name" value="Vaccinia Virus protein VP39"/>
    <property type="match status" value="1"/>
</dbReference>
<sequence>MDFSEGRLEDALWQLQSLNEKWGGADFRILNDLAVVAFRLGRVGEAAGYFLQAHRQQAEAGELLIDNLVEAVKGLSAESSLEVGNQVTISSSQASEWLAQWLGDSASALHADAQRLSDAQWASVLFDSVAGKPFNGHLLPAFIGEDAQRMFVGSSGVAALQEAQRFMQVLLAQLSKHGLSLSDDSVAVDFGSGWGRYTRFMLKYVHPDNLYGLEVNQGMVEHCRKAFGMANFLKVGTLPPCPLRSGMVDLVFGYSVFSHLAPHCADAWIAEFARVTKPGALVLMTTQGRSFIDFCRDVRESGDRSHPWFISLAKAFADSEQAFRDYDVGQFLHFGEGQYGGTYGESLIPRGYIERCWGRYFDLVDFIDDRQVLPQALFVLRRNSLVCAA</sequence>
<keyword evidence="2" id="KW-0489">Methyltransferase</keyword>
<protein>
    <submittedName>
        <fullName evidence="2">Methyltransferase domain-containing protein</fullName>
    </submittedName>
</protein>
<feature type="domain" description="Methyltransferase" evidence="1">
    <location>
        <begin position="188"/>
        <end position="279"/>
    </location>
</feature>